<reference evidence="1 2" key="1">
    <citation type="submission" date="2024-04" db="EMBL/GenBank/DDBJ databases">
        <authorList>
            <person name="Rising A."/>
            <person name="Reimegard J."/>
            <person name="Sonavane S."/>
            <person name="Akerstrom W."/>
            <person name="Nylinder S."/>
            <person name="Hedman E."/>
            <person name="Kallberg Y."/>
        </authorList>
    </citation>
    <scope>NUCLEOTIDE SEQUENCE [LARGE SCALE GENOMIC DNA]</scope>
</reference>
<organism evidence="1 2">
    <name type="scientific">Larinioides sclopetarius</name>
    <dbReference type="NCBI Taxonomy" id="280406"/>
    <lineage>
        <taxon>Eukaryota</taxon>
        <taxon>Metazoa</taxon>
        <taxon>Ecdysozoa</taxon>
        <taxon>Arthropoda</taxon>
        <taxon>Chelicerata</taxon>
        <taxon>Arachnida</taxon>
        <taxon>Araneae</taxon>
        <taxon>Araneomorphae</taxon>
        <taxon>Entelegynae</taxon>
        <taxon>Araneoidea</taxon>
        <taxon>Araneidae</taxon>
        <taxon>Larinioides</taxon>
    </lineage>
</organism>
<proteinExistence type="predicted"/>
<protein>
    <submittedName>
        <fullName evidence="1">Uncharacterized protein</fullName>
    </submittedName>
</protein>
<sequence length="174" mass="19515">MDDYLRNTLFVEDLLEFLFDEVGIPWKAKEGVHGFKHELGKSPFDPVIARAVDKLSDVFGKELKNSYCILLGKGIKDKAAFSKYALMEAGECFAQGYTHENFLSYCVQVLGVSGIHYYSYTSDILDSASQVVALVLFSHQMTGEFYRLGGWSGLTEVARKIDDSIPYIADIDDE</sequence>
<dbReference type="EMBL" id="CAXIEN010000141">
    <property type="protein sequence ID" value="CAL1281239.1"/>
    <property type="molecule type" value="Genomic_DNA"/>
</dbReference>
<evidence type="ECO:0000313" key="1">
    <source>
        <dbReference type="EMBL" id="CAL1281239.1"/>
    </source>
</evidence>
<comment type="caution">
    <text evidence="1">The sequence shown here is derived from an EMBL/GenBank/DDBJ whole genome shotgun (WGS) entry which is preliminary data.</text>
</comment>
<keyword evidence="2" id="KW-1185">Reference proteome</keyword>
<gene>
    <name evidence="1" type="ORF">LARSCL_LOCUS11464</name>
</gene>
<evidence type="ECO:0000313" key="2">
    <source>
        <dbReference type="Proteomes" id="UP001497382"/>
    </source>
</evidence>
<accession>A0AAV2ADW7</accession>
<name>A0AAV2ADW7_9ARAC</name>
<dbReference type="AlphaFoldDB" id="A0AAV2ADW7"/>
<dbReference type="Proteomes" id="UP001497382">
    <property type="component" value="Unassembled WGS sequence"/>
</dbReference>